<dbReference type="InterPro" id="IPR002750">
    <property type="entry name" value="CobE/GbiG_C"/>
</dbReference>
<dbReference type="PANTHER" id="PTHR37477:SF1">
    <property type="entry name" value="COBALT-PRECORRIN-5A HYDROLASE"/>
    <property type="match status" value="1"/>
</dbReference>
<dbReference type="Gene3D" id="3.30.420.180">
    <property type="entry name" value="CobE/GbiG C-terminal domain"/>
    <property type="match status" value="1"/>
</dbReference>
<reference evidence="3 4" key="1">
    <citation type="submission" date="2016-11" db="EMBL/GenBank/DDBJ databases">
        <authorList>
            <person name="Jaros S."/>
            <person name="Januszkiewicz K."/>
            <person name="Wedrychowicz H."/>
        </authorList>
    </citation>
    <scope>NUCLEOTIDE SEQUENCE [LARGE SCALE GENOMIC DNA]</scope>
    <source>
        <strain evidence="3 4">YL228</strain>
    </source>
</reference>
<evidence type="ECO:0000313" key="3">
    <source>
        <dbReference type="EMBL" id="SFW35212.1"/>
    </source>
</evidence>
<dbReference type="Pfam" id="PF11760">
    <property type="entry name" value="CbiG_N"/>
    <property type="match status" value="1"/>
</dbReference>
<dbReference type="SUPFAM" id="SSF159672">
    <property type="entry name" value="CbiG N-terminal domain-like"/>
    <property type="match status" value="1"/>
</dbReference>
<dbReference type="EMBL" id="FPIP01000004">
    <property type="protein sequence ID" value="SFW35212.1"/>
    <property type="molecule type" value="Genomic_DNA"/>
</dbReference>
<protein>
    <submittedName>
        <fullName evidence="3">Cobalt-precorrin 5A acetaldehyde-lyase</fullName>
    </submittedName>
</protein>
<feature type="domain" description="CobE/GbiG C-terminal" evidence="1">
    <location>
        <begin position="214"/>
        <end position="331"/>
    </location>
</feature>
<dbReference type="GO" id="GO:0016829">
    <property type="term" value="F:lyase activity"/>
    <property type="evidence" value="ECO:0007669"/>
    <property type="project" value="UniProtKB-KW"/>
</dbReference>
<dbReference type="Proteomes" id="UP000183461">
    <property type="component" value="Unassembled WGS sequence"/>
</dbReference>
<dbReference type="GO" id="GO:0009236">
    <property type="term" value="P:cobalamin biosynthetic process"/>
    <property type="evidence" value="ECO:0007669"/>
    <property type="project" value="InterPro"/>
</dbReference>
<sequence>MMKAAVISISEKGRELSLCIKKSADFIGVERFCLRSYSDFGSRCFENIGGLVTDIWDRYDALVFICASGIAVRAIAPHISSKTTDPAVVVIDEDGRFVIPVLSGHIGGANAIAVRLSELIGAQAAVTTATDIGGHFSPDSFAAANGLIITDMEAAKLVASAVLNGERIGIVSDYGFINLPEDITEDTSCKFGLYIGAEDKKPFSVTLRLVPKNVVLGIGCKRGTDFKTIDVLVRMALHNAKITMERVEKIATIDIKKDEQGLLQFCEKYGLELLTYTAQELMETEGNFSSSLFVKKVTGVDNVCERSAVKCSGGRLILRKKAANGVTVAAADRPLILDFERKIL</sequence>
<proteinExistence type="predicted"/>
<accession>A0A1K1NIQ9</accession>
<dbReference type="Gene3D" id="3.40.50.11220">
    <property type="match status" value="1"/>
</dbReference>
<dbReference type="PANTHER" id="PTHR37477">
    <property type="entry name" value="COBALT-PRECORRIN-5A HYDROLASE"/>
    <property type="match status" value="1"/>
</dbReference>
<dbReference type="InterPro" id="IPR036518">
    <property type="entry name" value="CobE/GbiG_C_sf"/>
</dbReference>
<evidence type="ECO:0000259" key="1">
    <source>
        <dbReference type="Pfam" id="PF01890"/>
    </source>
</evidence>
<gene>
    <name evidence="3" type="ORF">SAMN02910280_2047</name>
</gene>
<organism evidence="3 4">
    <name type="scientific">Ruminococcus flavefaciens</name>
    <dbReference type="NCBI Taxonomy" id="1265"/>
    <lineage>
        <taxon>Bacteria</taxon>
        <taxon>Bacillati</taxon>
        <taxon>Bacillota</taxon>
        <taxon>Clostridia</taxon>
        <taxon>Eubacteriales</taxon>
        <taxon>Oscillospiraceae</taxon>
        <taxon>Ruminococcus</taxon>
    </lineage>
</organism>
<name>A0A1K1NIQ9_RUMFL</name>
<dbReference type="Pfam" id="PF01890">
    <property type="entry name" value="CbiG_C"/>
    <property type="match status" value="1"/>
</dbReference>
<feature type="domain" description="Cobalamin synthesis G N-terminal" evidence="2">
    <location>
        <begin position="52"/>
        <end position="131"/>
    </location>
</feature>
<dbReference type="InterPro" id="IPR038029">
    <property type="entry name" value="GbiG_N_sf"/>
</dbReference>
<evidence type="ECO:0000259" key="2">
    <source>
        <dbReference type="Pfam" id="PF11760"/>
    </source>
</evidence>
<dbReference type="InterPro" id="IPR052553">
    <property type="entry name" value="CbiG_hydrolase"/>
</dbReference>
<evidence type="ECO:0000313" key="4">
    <source>
        <dbReference type="Proteomes" id="UP000183461"/>
    </source>
</evidence>
<dbReference type="InterPro" id="IPR021744">
    <property type="entry name" value="CbiG_N"/>
</dbReference>
<dbReference type="AlphaFoldDB" id="A0A1K1NIQ9"/>
<keyword evidence="3" id="KW-0456">Lyase</keyword>
<dbReference type="RefSeq" id="WP_242940105.1">
    <property type="nucleotide sequence ID" value="NZ_FPIP01000004.1"/>
</dbReference>
<dbReference type="SUPFAM" id="SSF159664">
    <property type="entry name" value="CobE/GbiG C-terminal domain-like"/>
    <property type="match status" value="1"/>
</dbReference>